<gene>
    <name evidence="1" type="ORF">BU25DRAFT_425377</name>
</gene>
<organism evidence="1 2">
    <name type="scientific">Macroventuria anomochaeta</name>
    <dbReference type="NCBI Taxonomy" id="301207"/>
    <lineage>
        <taxon>Eukaryota</taxon>
        <taxon>Fungi</taxon>
        <taxon>Dikarya</taxon>
        <taxon>Ascomycota</taxon>
        <taxon>Pezizomycotina</taxon>
        <taxon>Dothideomycetes</taxon>
        <taxon>Pleosporomycetidae</taxon>
        <taxon>Pleosporales</taxon>
        <taxon>Pleosporineae</taxon>
        <taxon>Didymellaceae</taxon>
        <taxon>Macroventuria</taxon>
    </lineage>
</organism>
<dbReference type="EMBL" id="MU006741">
    <property type="protein sequence ID" value="KAF2622900.1"/>
    <property type="molecule type" value="Genomic_DNA"/>
</dbReference>
<sequence length="127" mass="13740">MAVLSTMQPIPTEIDSATIHMAQPIDQDFGKQHIAPRSSALITFMTPVIDLSLDTLPSTPSLHEITANTSSFIIADNHMDHQHGSAPSDGETVWYCSNCGNGPMGTWYTACPCCNHPYCSACTVEQN</sequence>
<dbReference type="Proteomes" id="UP000799754">
    <property type="component" value="Unassembled WGS sequence"/>
</dbReference>
<evidence type="ECO:0000313" key="2">
    <source>
        <dbReference type="Proteomes" id="UP000799754"/>
    </source>
</evidence>
<keyword evidence="2" id="KW-1185">Reference proteome</keyword>
<reference evidence="1" key="1">
    <citation type="journal article" date="2020" name="Stud. Mycol.">
        <title>101 Dothideomycetes genomes: a test case for predicting lifestyles and emergence of pathogens.</title>
        <authorList>
            <person name="Haridas S."/>
            <person name="Albert R."/>
            <person name="Binder M."/>
            <person name="Bloem J."/>
            <person name="Labutti K."/>
            <person name="Salamov A."/>
            <person name="Andreopoulos B."/>
            <person name="Baker S."/>
            <person name="Barry K."/>
            <person name="Bills G."/>
            <person name="Bluhm B."/>
            <person name="Cannon C."/>
            <person name="Castanera R."/>
            <person name="Culley D."/>
            <person name="Daum C."/>
            <person name="Ezra D."/>
            <person name="Gonzalez J."/>
            <person name="Henrissat B."/>
            <person name="Kuo A."/>
            <person name="Liang C."/>
            <person name="Lipzen A."/>
            <person name="Lutzoni F."/>
            <person name="Magnuson J."/>
            <person name="Mondo S."/>
            <person name="Nolan M."/>
            <person name="Ohm R."/>
            <person name="Pangilinan J."/>
            <person name="Park H.-J."/>
            <person name="Ramirez L."/>
            <person name="Alfaro M."/>
            <person name="Sun H."/>
            <person name="Tritt A."/>
            <person name="Yoshinaga Y."/>
            <person name="Zwiers L.-H."/>
            <person name="Turgeon B."/>
            <person name="Goodwin S."/>
            <person name="Spatafora J."/>
            <person name="Crous P."/>
            <person name="Grigoriev I."/>
        </authorList>
    </citation>
    <scope>NUCLEOTIDE SEQUENCE</scope>
    <source>
        <strain evidence="1">CBS 525.71</strain>
    </source>
</reference>
<proteinExistence type="predicted"/>
<evidence type="ECO:0000313" key="1">
    <source>
        <dbReference type="EMBL" id="KAF2622900.1"/>
    </source>
</evidence>
<comment type="caution">
    <text evidence="1">The sequence shown here is derived from an EMBL/GenBank/DDBJ whole genome shotgun (WGS) entry which is preliminary data.</text>
</comment>
<accession>A0ACB6RNC0</accession>
<protein>
    <submittedName>
        <fullName evidence="1">Uncharacterized protein</fullName>
    </submittedName>
</protein>
<name>A0ACB6RNC0_9PLEO</name>